<dbReference type="Proteomes" id="UP000192906">
    <property type="component" value="Unassembled WGS sequence"/>
</dbReference>
<sequence length="232" mass="27060">MYIMKELIKKIPVINSVARFVYYFFTVKLKSFSGSQSYWEKRYSCGGTSGAGSYDKLARFKAEFLNDFVRENNIETVIEYGCGDGNQLKLGQYPLYTGFDVSQKAISLCQFFFPNDETKVFKLVSEYSGEKAELTMSLDVIYHLIEDSVYADYMNRLFESSSKYVTIYSSNRNEQDQYQAPHVKHRMFSKWVEQNKPEWKLKLHIPNKYPLDSKNETGSCADFYVYEKSSIC</sequence>
<protein>
    <recommendedName>
        <fullName evidence="3">Methyltransferase domain-containing protein</fullName>
    </recommendedName>
</protein>
<dbReference type="InterPro" id="IPR029063">
    <property type="entry name" value="SAM-dependent_MTases_sf"/>
</dbReference>
<dbReference type="STRING" id="1519643.SAMN06295933_2939"/>
<name>A0A1X7EHG2_9BACT</name>
<organism evidence="1 2">
    <name type="scientific">Desulfovibrio gilichinskyi</name>
    <dbReference type="NCBI Taxonomy" id="1519643"/>
    <lineage>
        <taxon>Bacteria</taxon>
        <taxon>Pseudomonadati</taxon>
        <taxon>Thermodesulfobacteriota</taxon>
        <taxon>Desulfovibrionia</taxon>
        <taxon>Desulfovibrionales</taxon>
        <taxon>Desulfovibrionaceae</taxon>
        <taxon>Desulfovibrio</taxon>
    </lineage>
</organism>
<dbReference type="SUPFAM" id="SSF53335">
    <property type="entry name" value="S-adenosyl-L-methionine-dependent methyltransferases"/>
    <property type="match status" value="1"/>
</dbReference>
<reference evidence="2" key="1">
    <citation type="submission" date="2017-04" db="EMBL/GenBank/DDBJ databases">
        <authorList>
            <person name="Varghese N."/>
            <person name="Submissions S."/>
        </authorList>
    </citation>
    <scope>NUCLEOTIDE SEQUENCE [LARGE SCALE GENOMIC DNA]</scope>
    <source>
        <strain evidence="2">K3S</strain>
    </source>
</reference>
<keyword evidence="2" id="KW-1185">Reference proteome</keyword>
<dbReference type="AlphaFoldDB" id="A0A1X7EHG2"/>
<evidence type="ECO:0008006" key="3">
    <source>
        <dbReference type="Google" id="ProtNLM"/>
    </source>
</evidence>
<proteinExistence type="predicted"/>
<evidence type="ECO:0000313" key="1">
    <source>
        <dbReference type="EMBL" id="SMF33906.1"/>
    </source>
</evidence>
<dbReference type="Gene3D" id="3.40.50.150">
    <property type="entry name" value="Vaccinia Virus protein VP39"/>
    <property type="match status" value="1"/>
</dbReference>
<accession>A0A1X7EHG2</accession>
<dbReference type="EMBL" id="FWZU01000005">
    <property type="protein sequence ID" value="SMF33906.1"/>
    <property type="molecule type" value="Genomic_DNA"/>
</dbReference>
<evidence type="ECO:0000313" key="2">
    <source>
        <dbReference type="Proteomes" id="UP000192906"/>
    </source>
</evidence>
<gene>
    <name evidence="1" type="ORF">SAMN06295933_2939</name>
</gene>